<protein>
    <submittedName>
        <fullName evidence="1">Uncharacterized protein</fullName>
    </submittedName>
</protein>
<dbReference type="KEGG" id="cbk:CLL_A0133"/>
<accession>B2THZ2</accession>
<proteinExistence type="predicted"/>
<gene>
    <name evidence="1" type="ordered locus">CLL_A0133</name>
</gene>
<name>B2THZ2_CLOBB</name>
<organism evidence="1">
    <name type="scientific">Clostridium botulinum (strain Eklund 17B / Type B)</name>
    <dbReference type="NCBI Taxonomy" id="935198"/>
    <lineage>
        <taxon>Bacteria</taxon>
        <taxon>Bacillati</taxon>
        <taxon>Bacillota</taxon>
        <taxon>Clostridia</taxon>
        <taxon>Eubacteriales</taxon>
        <taxon>Clostridiaceae</taxon>
        <taxon>Clostridium</taxon>
    </lineage>
</organism>
<sequence>MIIMILWIHLYYGQAKKFYTFIDEKIKFFLNLKKSIKY</sequence>
<dbReference type="AlphaFoldDB" id="B2THZ2"/>
<reference evidence="1" key="2">
    <citation type="submission" date="2009-08" db="EMBL/GenBank/DDBJ databases">
        <authorList>
            <person name="Shrivastava S."/>
            <person name="Brinkac L.M."/>
            <person name="Dodson R.J."/>
            <person name="Harkins D.M."/>
            <person name="Durkin A.S."/>
            <person name="Sutton G."/>
        </authorList>
    </citation>
    <scope>NUCLEOTIDE SEQUENCE</scope>
    <source>
        <strain evidence="1">Eklund 17B</strain>
    </source>
</reference>
<dbReference type="HOGENOM" id="CLU_3326424_0_0_9"/>
<evidence type="ECO:0000313" key="1">
    <source>
        <dbReference type="EMBL" id="ACD22080.1"/>
    </source>
</evidence>
<reference evidence="1" key="1">
    <citation type="submission" date="2009-06" db="EMBL/GenBank/DDBJ databases">
        <authorList>
            <consortium name="US DOE Joint Genome Institute (JGI-PGF)"/>
            <person name="Lucas S."/>
            <person name="Copeland A."/>
            <person name="Lapidus A."/>
            <person name="Glavina del Rio T."/>
            <person name="Dalin E."/>
            <person name="Tice H."/>
            <person name="Bruce D."/>
            <person name="Goodwin L."/>
            <person name="Pitluck S."/>
            <person name="Kyrpides N."/>
            <person name="Mavromatis K."/>
            <person name="Ivanova N."/>
            <person name="Saunders E."/>
            <person name="Brettin T."/>
            <person name="Detter J.C."/>
            <person name="Han C."/>
            <person name="Larimer F."/>
            <person name="Land M."/>
            <person name="Hauser L."/>
            <person name="Markowitz V."/>
            <person name="Cheng J.-F."/>
            <person name="Hugenholtz P."/>
            <person name="Woyke T."/>
            <person name="Wu D."/>
            <person name="Gronow S."/>
            <person name="Klenk H.-P."/>
            <person name="Eisen J.A."/>
        </authorList>
    </citation>
    <scope>NUCLEOTIDE SEQUENCE</scope>
    <source>
        <strain evidence="1">Eklund 17B</strain>
    </source>
</reference>
<dbReference type="EMBL" id="CP001056">
    <property type="protein sequence ID" value="ACD22080.1"/>
    <property type="molecule type" value="Genomic_DNA"/>
</dbReference>